<dbReference type="Gene3D" id="1.20.1280.50">
    <property type="match status" value="1"/>
</dbReference>
<sequence length="363" mass="39933">MEKLGDDELGHILKRVLDGQGRLYCSEVCKQWKRVEGLTRTSLRVLETETLHSFLPRFPNLATVELGKKISDLELGFVAETCPYLRTINLNARRTRGMLDFEESEGWRMDDVGDDGLCTLATRCTLLRKVSLRRRKGIGVTGVTALIEFAQNLRFLDLSWCSRITDQALKVIASANSLQELNIRGCTSITNQGLVFLATGSSSRTLKKLDLSLCDQVSDHGVTQLQHMGLEELNLSECGPGITDTAGVCIAGIPGLRKLDLSWLINLSDTTLAAVSQTCWSLVELNVTGCELITGAGIRSFSGHKTLGSIVMASCCSVSPDDVVQTVLQCESMRYVGLDKGMRAWMSAPVQEKLKSLCRVNWL</sequence>
<dbReference type="AlphaFoldDB" id="A0A1D1XF78"/>
<dbReference type="InterPro" id="IPR032675">
    <property type="entry name" value="LRR_dom_sf"/>
</dbReference>
<organism evidence="2">
    <name type="scientific">Anthurium amnicola</name>
    <dbReference type="NCBI Taxonomy" id="1678845"/>
    <lineage>
        <taxon>Eukaryota</taxon>
        <taxon>Viridiplantae</taxon>
        <taxon>Streptophyta</taxon>
        <taxon>Embryophyta</taxon>
        <taxon>Tracheophyta</taxon>
        <taxon>Spermatophyta</taxon>
        <taxon>Magnoliopsida</taxon>
        <taxon>Liliopsida</taxon>
        <taxon>Araceae</taxon>
        <taxon>Pothoideae</taxon>
        <taxon>Potheae</taxon>
        <taxon>Anthurium</taxon>
    </lineage>
</organism>
<evidence type="ECO:0000313" key="2">
    <source>
        <dbReference type="EMBL" id="JAT41052.1"/>
    </source>
</evidence>
<gene>
    <name evidence="2" type="primary">FBL4_12</name>
    <name evidence="2" type="ORF">g.32503</name>
</gene>
<reference evidence="2" key="1">
    <citation type="submission" date="2015-07" db="EMBL/GenBank/DDBJ databases">
        <title>Transcriptome Assembly of Anthurium amnicola.</title>
        <authorList>
            <person name="Suzuki J."/>
        </authorList>
    </citation>
    <scope>NUCLEOTIDE SEQUENCE</scope>
</reference>
<proteinExistence type="predicted"/>
<dbReference type="GO" id="GO:0019005">
    <property type="term" value="C:SCF ubiquitin ligase complex"/>
    <property type="evidence" value="ECO:0007669"/>
    <property type="project" value="TreeGrafter"/>
</dbReference>
<name>A0A1D1XF78_9ARAE</name>
<accession>A0A1D1XF78</accession>
<dbReference type="SMART" id="SM00367">
    <property type="entry name" value="LRR_CC"/>
    <property type="match status" value="6"/>
</dbReference>
<dbReference type="Gene3D" id="3.80.10.10">
    <property type="entry name" value="Ribonuclease Inhibitor"/>
    <property type="match status" value="2"/>
</dbReference>
<dbReference type="InterPro" id="IPR006553">
    <property type="entry name" value="Leu-rich_rpt_Cys-con_subtyp"/>
</dbReference>
<dbReference type="CDD" id="cd22159">
    <property type="entry name" value="F-box_AtTIR1-like"/>
    <property type="match status" value="1"/>
</dbReference>
<dbReference type="Pfam" id="PF13516">
    <property type="entry name" value="LRR_6"/>
    <property type="match status" value="1"/>
</dbReference>
<dbReference type="PANTHER" id="PTHR13318">
    <property type="entry name" value="PARTNER OF PAIRED, ISOFORM B-RELATED"/>
    <property type="match status" value="1"/>
</dbReference>
<dbReference type="GO" id="GO:0031146">
    <property type="term" value="P:SCF-dependent proteasomal ubiquitin-dependent protein catabolic process"/>
    <property type="evidence" value="ECO:0007669"/>
    <property type="project" value="TreeGrafter"/>
</dbReference>
<protein>
    <submittedName>
        <fullName evidence="2">F-box/LRR-repeat protein 4</fullName>
    </submittedName>
</protein>
<dbReference type="InterPro" id="IPR057207">
    <property type="entry name" value="FBXL15_LRR"/>
</dbReference>
<dbReference type="Pfam" id="PF25372">
    <property type="entry name" value="DUF7885"/>
    <property type="match status" value="1"/>
</dbReference>
<dbReference type="PANTHER" id="PTHR13318:SF223">
    <property type="entry name" value="RNI-LIKE SUPERFAMILY PROTEIN"/>
    <property type="match status" value="1"/>
</dbReference>
<evidence type="ECO:0000259" key="1">
    <source>
        <dbReference type="Pfam" id="PF25372"/>
    </source>
</evidence>
<dbReference type="EMBL" id="GDJX01026884">
    <property type="protein sequence ID" value="JAT41052.1"/>
    <property type="molecule type" value="Transcribed_RNA"/>
</dbReference>
<dbReference type="InterPro" id="IPR001611">
    <property type="entry name" value="Leu-rich_rpt"/>
</dbReference>
<dbReference type="SUPFAM" id="SSF52047">
    <property type="entry name" value="RNI-like"/>
    <property type="match status" value="1"/>
</dbReference>
<feature type="domain" description="F-box/LRR-repeat protein 15-like leucin rich repeat" evidence="1">
    <location>
        <begin position="111"/>
        <end position="226"/>
    </location>
</feature>